<feature type="transmembrane region" description="Helical" evidence="8">
    <location>
        <begin position="41"/>
        <end position="58"/>
    </location>
</feature>
<dbReference type="InterPro" id="IPR050297">
    <property type="entry name" value="LipidA_mod_glycosyltrf_83"/>
</dbReference>
<evidence type="ECO:0000256" key="5">
    <source>
        <dbReference type="ARBA" id="ARBA00022692"/>
    </source>
</evidence>
<sequence>MPTLAVHSRAQEIVISVVTAPSPQSPARTAPRRPLRGPYPLIWVAPPLVMAAVGGWRMRGASLWADELATWGAIRLDWDQLWRLAGSVDAVLTPYYAALKVFAAVAGTGTWAIRSPSLIAAVATTVVVVALGRRAGGDAVGLLAGLLFAVLPVSSRYAQEARPYAIVVFLAALALLALVRLLDRPSPGRAVAYGLVVAVTGVFHPLSALLMVAGHALAGRSAIRAWLPAAALGSLPALALGLYATRQTAQISWIGLVGTPTVRLLPAQLFVSAVVGGMVLALAFAGLRRDRMGWSLAAAGLAPPALLLAAGAVTEIWVARYVLIAIPALTVLAVCGAARAGRPQAAAMVAVAAFLGYPAQLDVRESAGHGQDSARIAQIIAPRHRPGDVAVFTDGHPSLGWAARDVYERYLPRPRPADVLAVAGQRVDGRFLARECPEAACLGAPPRIWVIRVDSPADPLQNMSAPKRDRIARDYRVVERWSHPLLGVTLMEREPRTP</sequence>
<dbReference type="RefSeq" id="WP_282763593.1">
    <property type="nucleotide sequence ID" value="NZ_JASCTH010000020.1"/>
</dbReference>
<dbReference type="InterPro" id="IPR038731">
    <property type="entry name" value="RgtA/B/C-like"/>
</dbReference>
<feature type="transmembrane region" description="Helical" evidence="8">
    <location>
        <begin position="161"/>
        <end position="179"/>
    </location>
</feature>
<keyword evidence="5 8" id="KW-0812">Transmembrane</keyword>
<feature type="transmembrane region" description="Helical" evidence="8">
    <location>
        <begin position="265"/>
        <end position="287"/>
    </location>
</feature>
<keyword evidence="7 8" id="KW-0472">Membrane</keyword>
<evidence type="ECO:0000256" key="6">
    <source>
        <dbReference type="ARBA" id="ARBA00022989"/>
    </source>
</evidence>
<dbReference type="PANTHER" id="PTHR33908:SF3">
    <property type="entry name" value="UNDECAPRENYL PHOSPHATE-ALPHA-4-AMINO-4-DEOXY-L-ARABINOSE ARABINOSYL TRANSFERASE"/>
    <property type="match status" value="1"/>
</dbReference>
<dbReference type="Proteomes" id="UP001241758">
    <property type="component" value="Unassembled WGS sequence"/>
</dbReference>
<feature type="transmembrane region" description="Helical" evidence="8">
    <location>
        <begin position="111"/>
        <end position="131"/>
    </location>
</feature>
<evidence type="ECO:0000256" key="2">
    <source>
        <dbReference type="ARBA" id="ARBA00022475"/>
    </source>
</evidence>
<accession>A0ABT6WS16</accession>
<evidence type="ECO:0000256" key="7">
    <source>
        <dbReference type="ARBA" id="ARBA00023136"/>
    </source>
</evidence>
<dbReference type="PANTHER" id="PTHR33908">
    <property type="entry name" value="MANNOSYLTRANSFERASE YKCB-RELATED"/>
    <property type="match status" value="1"/>
</dbReference>
<dbReference type="EC" id="2.4.-.-" evidence="10"/>
<keyword evidence="3 10" id="KW-0328">Glycosyltransferase</keyword>
<dbReference type="GO" id="GO:0016757">
    <property type="term" value="F:glycosyltransferase activity"/>
    <property type="evidence" value="ECO:0007669"/>
    <property type="project" value="UniProtKB-KW"/>
</dbReference>
<reference evidence="10 11" key="1">
    <citation type="submission" date="2023-05" db="EMBL/GenBank/DDBJ databases">
        <title>Actinoplanes sp. NEAU-A12 genome sequencing.</title>
        <authorList>
            <person name="Wang Z.-S."/>
        </authorList>
    </citation>
    <scope>NUCLEOTIDE SEQUENCE [LARGE SCALE GENOMIC DNA]</scope>
    <source>
        <strain evidence="10 11">NEAU-A12</strain>
    </source>
</reference>
<comment type="subcellular location">
    <subcellularLocation>
        <location evidence="1">Cell membrane</location>
        <topology evidence="1">Multi-pass membrane protein</topology>
    </subcellularLocation>
</comment>
<evidence type="ECO:0000313" key="10">
    <source>
        <dbReference type="EMBL" id="MDI6102533.1"/>
    </source>
</evidence>
<gene>
    <name evidence="10" type="ORF">QLQ12_28325</name>
</gene>
<evidence type="ECO:0000256" key="4">
    <source>
        <dbReference type="ARBA" id="ARBA00022679"/>
    </source>
</evidence>
<feature type="transmembrane region" description="Helical" evidence="8">
    <location>
        <begin position="225"/>
        <end position="245"/>
    </location>
</feature>
<evidence type="ECO:0000313" key="11">
    <source>
        <dbReference type="Proteomes" id="UP001241758"/>
    </source>
</evidence>
<name>A0ABT6WS16_9ACTN</name>
<comment type="caution">
    <text evidence="10">The sequence shown here is derived from an EMBL/GenBank/DDBJ whole genome shotgun (WGS) entry which is preliminary data.</text>
</comment>
<feature type="transmembrane region" description="Helical" evidence="8">
    <location>
        <begin position="318"/>
        <end position="338"/>
    </location>
</feature>
<keyword evidence="2" id="KW-1003">Cell membrane</keyword>
<evidence type="ECO:0000259" key="9">
    <source>
        <dbReference type="Pfam" id="PF13231"/>
    </source>
</evidence>
<evidence type="ECO:0000256" key="1">
    <source>
        <dbReference type="ARBA" id="ARBA00004651"/>
    </source>
</evidence>
<keyword evidence="6 8" id="KW-1133">Transmembrane helix</keyword>
<evidence type="ECO:0000256" key="3">
    <source>
        <dbReference type="ARBA" id="ARBA00022676"/>
    </source>
</evidence>
<feature type="transmembrane region" description="Helical" evidence="8">
    <location>
        <begin position="137"/>
        <end position="154"/>
    </location>
</feature>
<dbReference type="Pfam" id="PF13231">
    <property type="entry name" value="PMT_2"/>
    <property type="match status" value="1"/>
</dbReference>
<evidence type="ECO:0000256" key="8">
    <source>
        <dbReference type="SAM" id="Phobius"/>
    </source>
</evidence>
<keyword evidence="4 10" id="KW-0808">Transferase</keyword>
<organism evidence="10 11">
    <name type="scientific">Actinoplanes sandaracinus</name>
    <dbReference type="NCBI Taxonomy" id="3045177"/>
    <lineage>
        <taxon>Bacteria</taxon>
        <taxon>Bacillati</taxon>
        <taxon>Actinomycetota</taxon>
        <taxon>Actinomycetes</taxon>
        <taxon>Micromonosporales</taxon>
        <taxon>Micromonosporaceae</taxon>
        <taxon>Actinoplanes</taxon>
    </lineage>
</organism>
<feature type="domain" description="Glycosyltransferase RgtA/B/C/D-like" evidence="9">
    <location>
        <begin position="98"/>
        <end position="214"/>
    </location>
</feature>
<proteinExistence type="predicted"/>
<protein>
    <submittedName>
        <fullName evidence="10">Glycosyltransferase family 39 protein</fullName>
        <ecNumber evidence="10">2.4.-.-</ecNumber>
    </submittedName>
</protein>
<dbReference type="EMBL" id="JASCTH010000020">
    <property type="protein sequence ID" value="MDI6102533.1"/>
    <property type="molecule type" value="Genomic_DNA"/>
</dbReference>
<keyword evidence="11" id="KW-1185">Reference proteome</keyword>
<feature type="transmembrane region" description="Helical" evidence="8">
    <location>
        <begin position="191"/>
        <end position="213"/>
    </location>
</feature>